<dbReference type="EMBL" id="CP127295">
    <property type="protein sequence ID" value="WIY06177.1"/>
    <property type="molecule type" value="Genomic_DNA"/>
</dbReference>
<reference evidence="1 2" key="1">
    <citation type="submission" date="2023-06" db="EMBL/GenBank/DDBJ databases">
        <authorList>
            <person name="Oyuntsetseg B."/>
            <person name="Kim S.B."/>
        </authorList>
    </citation>
    <scope>NUCLEOTIDE SEQUENCE [LARGE SCALE GENOMIC DNA]</scope>
    <source>
        <strain evidence="1 2">4-36</strain>
    </source>
</reference>
<keyword evidence="2" id="KW-1185">Reference proteome</keyword>
<dbReference type="AlphaFoldDB" id="A0A9Y2JZJ4"/>
<dbReference type="RefSeq" id="WP_286002441.1">
    <property type="nucleotide sequence ID" value="NZ_CP127295.1"/>
</dbReference>
<sequence>MRSPGQSRHACTAIARERCRKFLEDAERIQYLIPGISLYVDGVRTRAAFFVVVTDRGITVLYGGRFRRHTPKAVYDRLPRRTEIGPVEVHPSLGPVLSFARLHLEIDEEYVSAVRAANLEGARDLPPDPLPDL</sequence>
<evidence type="ECO:0000313" key="1">
    <source>
        <dbReference type="EMBL" id="WIY06177.1"/>
    </source>
</evidence>
<protein>
    <submittedName>
        <fullName evidence="1">Uncharacterized protein</fullName>
    </submittedName>
</protein>
<evidence type="ECO:0000313" key="2">
    <source>
        <dbReference type="Proteomes" id="UP001239397"/>
    </source>
</evidence>
<proteinExistence type="predicted"/>
<accession>A0A9Y2JZJ4</accession>
<dbReference type="Proteomes" id="UP001239397">
    <property type="component" value="Chromosome"/>
</dbReference>
<name>A0A9Y2JZJ4_9PSEU</name>
<gene>
    <name evidence="1" type="ORF">QRX60_20900</name>
</gene>
<dbReference type="KEGG" id="amog:QRX60_20900"/>
<organism evidence="1 2">
    <name type="scientific">Amycolatopsis mongoliensis</name>
    <dbReference type="NCBI Taxonomy" id="715475"/>
    <lineage>
        <taxon>Bacteria</taxon>
        <taxon>Bacillati</taxon>
        <taxon>Actinomycetota</taxon>
        <taxon>Actinomycetes</taxon>
        <taxon>Pseudonocardiales</taxon>
        <taxon>Pseudonocardiaceae</taxon>
        <taxon>Amycolatopsis</taxon>
    </lineage>
</organism>